<dbReference type="STRING" id="913774.A0A0C3HGA0"/>
<proteinExistence type="predicted"/>
<reference evidence="3" key="2">
    <citation type="submission" date="2015-01" db="EMBL/GenBank/DDBJ databases">
        <title>Evolutionary Origins and Diversification of the Mycorrhizal Mutualists.</title>
        <authorList>
            <consortium name="DOE Joint Genome Institute"/>
            <consortium name="Mycorrhizal Genomics Consortium"/>
            <person name="Kohler A."/>
            <person name="Kuo A."/>
            <person name="Nagy L.G."/>
            <person name="Floudas D."/>
            <person name="Copeland A."/>
            <person name="Barry K.W."/>
            <person name="Cichocki N."/>
            <person name="Veneault-Fourrey C."/>
            <person name="LaButti K."/>
            <person name="Lindquist E.A."/>
            <person name="Lipzen A."/>
            <person name="Lundell T."/>
            <person name="Morin E."/>
            <person name="Murat C."/>
            <person name="Riley R."/>
            <person name="Ohm R."/>
            <person name="Sun H."/>
            <person name="Tunlid A."/>
            <person name="Henrissat B."/>
            <person name="Grigoriev I.V."/>
            <person name="Hibbett D.S."/>
            <person name="Martin F."/>
        </authorList>
    </citation>
    <scope>NUCLEOTIDE SEQUENCE [LARGE SCALE GENOMIC DNA]</scope>
    <source>
        <strain evidence="3">Zn</strain>
    </source>
</reference>
<evidence type="ECO:0000313" key="2">
    <source>
        <dbReference type="EMBL" id="KIN07221.1"/>
    </source>
</evidence>
<dbReference type="AlphaFoldDB" id="A0A0C3HGA0"/>
<dbReference type="InterPro" id="IPR040357">
    <property type="entry name" value="Vma22/CCDC115"/>
</dbReference>
<protein>
    <recommendedName>
        <fullName evidence="1">Vacuolar ATPase assembly protein VMA22</fullName>
    </recommendedName>
</protein>
<evidence type="ECO:0000313" key="3">
    <source>
        <dbReference type="Proteomes" id="UP000054321"/>
    </source>
</evidence>
<name>A0A0C3HGA0_OIDMZ</name>
<dbReference type="Pfam" id="PF21730">
    <property type="entry name" value="Vma22_CCDC115"/>
    <property type="match status" value="1"/>
</dbReference>
<dbReference type="OrthoDB" id="408631at2759"/>
<keyword evidence="3" id="KW-1185">Reference proteome</keyword>
<dbReference type="EMBL" id="KN832870">
    <property type="protein sequence ID" value="KIN07221.1"/>
    <property type="molecule type" value="Genomic_DNA"/>
</dbReference>
<dbReference type="GO" id="GO:0051082">
    <property type="term" value="F:unfolded protein binding"/>
    <property type="evidence" value="ECO:0007669"/>
    <property type="project" value="TreeGrafter"/>
</dbReference>
<reference evidence="2 3" key="1">
    <citation type="submission" date="2014-04" db="EMBL/GenBank/DDBJ databases">
        <authorList>
            <consortium name="DOE Joint Genome Institute"/>
            <person name="Kuo A."/>
            <person name="Martino E."/>
            <person name="Perotto S."/>
            <person name="Kohler A."/>
            <person name="Nagy L.G."/>
            <person name="Floudas D."/>
            <person name="Copeland A."/>
            <person name="Barry K.W."/>
            <person name="Cichocki N."/>
            <person name="Veneault-Fourrey C."/>
            <person name="LaButti K."/>
            <person name="Lindquist E.A."/>
            <person name="Lipzen A."/>
            <person name="Lundell T."/>
            <person name="Morin E."/>
            <person name="Murat C."/>
            <person name="Sun H."/>
            <person name="Tunlid A."/>
            <person name="Henrissat B."/>
            <person name="Grigoriev I.V."/>
            <person name="Hibbett D.S."/>
            <person name="Martin F."/>
            <person name="Nordberg H.P."/>
            <person name="Cantor M.N."/>
            <person name="Hua S.X."/>
        </authorList>
    </citation>
    <scope>NUCLEOTIDE SEQUENCE [LARGE SCALE GENOMIC DNA]</scope>
    <source>
        <strain evidence="2 3">Zn</strain>
    </source>
</reference>
<accession>A0A0C3HGA0</accession>
<dbReference type="GO" id="GO:1990871">
    <property type="term" value="C:Vma12-Vma22 assembly complex"/>
    <property type="evidence" value="ECO:0007669"/>
    <property type="project" value="TreeGrafter"/>
</dbReference>
<dbReference type="HOGENOM" id="CLU_057721_2_1_1"/>
<evidence type="ECO:0000256" key="1">
    <source>
        <dbReference type="ARBA" id="ARBA00093634"/>
    </source>
</evidence>
<dbReference type="Proteomes" id="UP000054321">
    <property type="component" value="Unassembled WGS sequence"/>
</dbReference>
<gene>
    <name evidence="2" type="ORF">OIDMADRAFT_139839</name>
</gene>
<dbReference type="PANTHER" id="PTHR31996">
    <property type="entry name" value="COILED-COIL DOMAIN-CONTAINING PROTEIN 115"/>
    <property type="match status" value="1"/>
</dbReference>
<dbReference type="InParanoid" id="A0A0C3HGA0"/>
<dbReference type="GO" id="GO:0070072">
    <property type="term" value="P:vacuolar proton-transporting V-type ATPase complex assembly"/>
    <property type="evidence" value="ECO:0007669"/>
    <property type="project" value="InterPro"/>
</dbReference>
<organism evidence="2 3">
    <name type="scientific">Oidiodendron maius (strain Zn)</name>
    <dbReference type="NCBI Taxonomy" id="913774"/>
    <lineage>
        <taxon>Eukaryota</taxon>
        <taxon>Fungi</taxon>
        <taxon>Dikarya</taxon>
        <taxon>Ascomycota</taxon>
        <taxon>Pezizomycotina</taxon>
        <taxon>Leotiomycetes</taxon>
        <taxon>Leotiomycetes incertae sedis</taxon>
        <taxon>Myxotrichaceae</taxon>
        <taxon>Oidiodendron</taxon>
    </lineage>
</organism>
<sequence>MSTTIISAQQHAADIDALLEQYLHLLDTYTSLRAKLSATLSSINQNIARANFSAPRGVRYGEELYDQRMRASCTCHFSPSPSSSLSGITLSISSSSTETESAEKNTHPYDPLHMFGILLPTPLRSAAAESSGLVRDLVPRIIETDMQMREMEIRIRRGRKGLRKAGGGEG</sequence>
<dbReference type="PANTHER" id="PTHR31996:SF2">
    <property type="entry name" value="COILED-COIL DOMAIN-CONTAINING PROTEIN 115"/>
    <property type="match status" value="1"/>
</dbReference>